<organism evidence="2 3">
    <name type="scientific">Paenibacillus chitinolyticus</name>
    <dbReference type="NCBI Taxonomy" id="79263"/>
    <lineage>
        <taxon>Bacteria</taxon>
        <taxon>Bacillati</taxon>
        <taxon>Bacillota</taxon>
        <taxon>Bacilli</taxon>
        <taxon>Bacillales</taxon>
        <taxon>Paenibacillaceae</taxon>
        <taxon>Paenibacillus</taxon>
    </lineage>
</organism>
<reference evidence="2 3" key="1">
    <citation type="submission" date="2018-01" db="EMBL/GenBank/DDBJ databases">
        <title>The whole genome sequencing and assembly of Paenibacillus chitinolyticus KCCM 41400 strain.</title>
        <authorList>
            <person name="Kim J.-Y."/>
            <person name="Park M.-K."/>
            <person name="Lee Y.-J."/>
            <person name="Yi H."/>
            <person name="Bahn Y.-S."/>
            <person name="Kim J.F."/>
            <person name="Lee D.-W."/>
        </authorList>
    </citation>
    <scope>NUCLEOTIDE SEQUENCE [LARGE SCALE GENOMIC DNA]</scope>
    <source>
        <strain evidence="2 3">KCCM 41400</strain>
    </source>
</reference>
<evidence type="ECO:0008006" key="5">
    <source>
        <dbReference type="Google" id="ProtNLM"/>
    </source>
</evidence>
<dbReference type="Proteomes" id="UP001527202">
    <property type="component" value="Unassembled WGS sequence"/>
</dbReference>
<evidence type="ECO:0000313" key="1">
    <source>
        <dbReference type="EMBL" id="MCY9594424.1"/>
    </source>
</evidence>
<gene>
    <name evidence="1" type="ORF">M5X16_01345</name>
    <name evidence="2" type="ORF">PC41400_11870</name>
</gene>
<keyword evidence="4" id="KW-1185">Reference proteome</keyword>
<dbReference type="KEGG" id="pchi:PC41400_11870"/>
<sequence>MNLADMLSYADIHDLNRIADTYACECNMHSKNELIQSILTTVSRRDIFEERVDALTMEDLRFLNTLLFEERGLLSLEELVARVQQAKFLKEEKENSNPRDTISKFKKHGWLFHGYSQQTKYLFQVPNDLKRRFGDVLTRNYKSRLIYTNDPAVYREEHTLMADDVLQLMRYIRDHEVLLTHEDVMYKRQLSQILGGMAVKEELVGKTAWRFGYGRKFKEYPNRFSLIYDYCFFQELLQERSGLLHLTEKGAEMTDAGIKPGQDELYRFWLRLYKGPVYNLQSIVQWTARLAGTWVTTASLAEVLCPLIRPFYYDTPESIFEQRIIAMMMHLGLLAVGEEEHAGAVVRITPLGGKTIAGNMIAEEDKIELKE</sequence>
<evidence type="ECO:0000313" key="4">
    <source>
        <dbReference type="Proteomes" id="UP001527202"/>
    </source>
</evidence>
<accession>A0A410WV36</accession>
<dbReference type="Proteomes" id="UP000288943">
    <property type="component" value="Chromosome"/>
</dbReference>
<dbReference type="EMBL" id="CP026520">
    <property type="protein sequence ID" value="QAV18326.1"/>
    <property type="molecule type" value="Genomic_DNA"/>
</dbReference>
<proteinExistence type="predicted"/>
<dbReference type="GeneID" id="95375506"/>
<dbReference type="RefSeq" id="WP_042228425.1">
    <property type="nucleotide sequence ID" value="NZ_CP026520.1"/>
</dbReference>
<evidence type="ECO:0000313" key="2">
    <source>
        <dbReference type="EMBL" id="QAV18326.1"/>
    </source>
</evidence>
<protein>
    <recommendedName>
        <fullName evidence="5">Helicase XPB/Ssl2 N-terminal domain-containing protein</fullName>
    </recommendedName>
</protein>
<dbReference type="AlphaFoldDB" id="A0A410WV36"/>
<dbReference type="EMBL" id="JAMDMJ010000001">
    <property type="protein sequence ID" value="MCY9594424.1"/>
    <property type="molecule type" value="Genomic_DNA"/>
</dbReference>
<reference evidence="1 4" key="2">
    <citation type="submission" date="2022-05" db="EMBL/GenBank/DDBJ databases">
        <title>Genome Sequencing of Bee-Associated Microbes.</title>
        <authorList>
            <person name="Dunlap C."/>
        </authorList>
    </citation>
    <scope>NUCLEOTIDE SEQUENCE [LARGE SCALE GENOMIC DNA]</scope>
    <source>
        <strain evidence="1 4">NRRL B-23120</strain>
    </source>
</reference>
<dbReference type="OrthoDB" id="2369695at2"/>
<evidence type="ECO:0000313" key="3">
    <source>
        <dbReference type="Proteomes" id="UP000288943"/>
    </source>
</evidence>
<name>A0A410WV36_9BACL</name>